<name>A0A9W7ZUW4_9FUNG</name>
<dbReference type="Proteomes" id="UP001150538">
    <property type="component" value="Unassembled WGS sequence"/>
</dbReference>
<dbReference type="InterPro" id="IPR018808">
    <property type="entry name" value="Muniscin_C"/>
</dbReference>
<dbReference type="AlphaFoldDB" id="A0A9W7ZUW4"/>
<dbReference type="EMBL" id="JANBPU010000084">
    <property type="protein sequence ID" value="KAJ1916994.1"/>
    <property type="molecule type" value="Genomic_DNA"/>
</dbReference>
<evidence type="ECO:0000256" key="1">
    <source>
        <dbReference type="SAM" id="MobiDB-lite"/>
    </source>
</evidence>
<feature type="compositionally biased region" description="Polar residues" evidence="1">
    <location>
        <begin position="1112"/>
        <end position="1123"/>
    </location>
</feature>
<dbReference type="InterPro" id="IPR028565">
    <property type="entry name" value="MHD"/>
</dbReference>
<feature type="compositionally biased region" description="Basic and acidic residues" evidence="1">
    <location>
        <begin position="1035"/>
        <end position="1048"/>
    </location>
</feature>
<feature type="region of interest" description="Disordered" evidence="1">
    <location>
        <begin position="1032"/>
        <end position="1139"/>
    </location>
</feature>
<feature type="compositionally biased region" description="Pro residues" evidence="1">
    <location>
        <begin position="622"/>
        <end position="633"/>
    </location>
</feature>
<feature type="compositionally biased region" description="Polar residues" evidence="1">
    <location>
        <begin position="410"/>
        <end position="419"/>
    </location>
</feature>
<evidence type="ECO:0000259" key="2">
    <source>
        <dbReference type="PROSITE" id="PS51072"/>
    </source>
</evidence>
<feature type="compositionally biased region" description="Polar residues" evidence="1">
    <location>
        <begin position="449"/>
        <end position="483"/>
    </location>
</feature>
<feature type="compositionally biased region" description="Basic and acidic residues" evidence="1">
    <location>
        <begin position="1067"/>
        <end position="1077"/>
    </location>
</feature>
<keyword evidence="4" id="KW-1185">Reference proteome</keyword>
<comment type="caution">
    <text evidence="3">The sequence shown here is derived from an EMBL/GenBank/DDBJ whole genome shotgun (WGS) entry which is preliminary data.</text>
</comment>
<protein>
    <recommendedName>
        <fullName evidence="2">MHD domain-containing protein</fullName>
    </recommendedName>
</protein>
<feature type="region of interest" description="Disordered" evidence="1">
    <location>
        <begin position="590"/>
        <end position="696"/>
    </location>
</feature>
<evidence type="ECO:0000313" key="3">
    <source>
        <dbReference type="EMBL" id="KAJ1916994.1"/>
    </source>
</evidence>
<feature type="compositionally biased region" description="Basic and acidic residues" evidence="1">
    <location>
        <begin position="1128"/>
        <end position="1139"/>
    </location>
</feature>
<feature type="domain" description="MHD" evidence="2">
    <location>
        <begin position="696"/>
        <end position="987"/>
    </location>
</feature>
<dbReference type="OrthoDB" id="27823at2759"/>
<feature type="compositionally biased region" description="Low complexity" evidence="1">
    <location>
        <begin position="649"/>
        <end position="664"/>
    </location>
</feature>
<dbReference type="PROSITE" id="PS51072">
    <property type="entry name" value="MHD"/>
    <property type="match status" value="1"/>
</dbReference>
<feature type="region of interest" description="Disordered" evidence="1">
    <location>
        <begin position="280"/>
        <end position="485"/>
    </location>
</feature>
<feature type="region of interest" description="Disordered" evidence="1">
    <location>
        <begin position="238"/>
        <end position="265"/>
    </location>
</feature>
<proteinExistence type="predicted"/>
<accession>A0A9W7ZUW4</accession>
<sequence length="1139" mass="126092">MPRTNLDDISPSLNTTSADVALQYNSCISECLKLEAYINEKISILTAEADGLATAMERPAMSQLVTRSTSGDRLLPVYRWLHTEVSLTLEHYREHIARLKSMVKDPIKNFLAGNAWNIANQVNTRLQTMSKEIFEQNDILARLGEQKEPKSMFRKSNSPEILHKEIEYEMDAMVDRWQLEVPLILEQFQESVNAHREFIANLLSTLSNLNVEFIQGRLKIVQEFKDVIKQTSGAVAWTDNNQPTEIPRLEERTETNGASGSGRSKLNRLFKSRRISIFPSRKKSSGKLSRSESVHNSANNSDRELSNMGSQSSINTMSKSVLSSPKIRSNLSFSSGTPISRSQSPTIISRATSTGPHHSPQVASLHPTDPFNPRETKSHYHPEMAYSNPGKAAAQLPEVHSGVDSERNDYFSQSHNTQKAVAPHRHSETRHLPISKGFSIGQPSGAPRATSTDNTTINSMPTIAETSPQPAVNAEKSGTTNDNKMPVISQGVQDMTNEVKSNINKATSPFADNSVDNDSDDEDMSGKFKKFTIKDIAIQDNPEDAKMALNRMTSILRQNPQHKRRQRRTMYIGNADFDVTAGSKSIESVISSESNSLSPHSASRGLGRSQSVSVRSRAESKSPPPRPARPPVKPVVTIPEDTASSENQPDTSPTTTGTPLSPNPFSDRMTSSARKEQSKETAAAEQKKDNSNDVETVPLHITINEALSGTSTTSEDYWTFNSIVITGEVCVTCKSPIKEEKTSKLLLRFSHLPKLCGKVEYAINDTLIKLENEANVASTATTTDKDKGFKCYKFVNPKLFSFVKEGSPASFVVFKYRMVIDNAASAQLLRPFELESYWNLNNAETIMFISYSPFYQSMFCSSGKVSNIGIMVALDATDRVTGVASRPEGYWAGEKNRMLWALGDMDYTDRSVVGDPNNPVEPKSVISRFNVSNGPRKHGILAIKFEVENFAAGGFDVSIIDVTNDIEKPTVIKPIEPTSRHLRAERLISRFEHFHSTGRYNFAPTISPDYHFTGVFSTQSKVDLQNQSAPTKAVVESEKESVFLKDAKPVPNESESDQKVPKANNVESKDEPLKSEDTVESNPKAGPVNPKPKGDDETDVTEIPKSPKENVNPATSPQPLSQTDDMESESKESLKCNER</sequence>
<dbReference type="Pfam" id="PF10291">
    <property type="entry name" value="muHD"/>
    <property type="match status" value="1"/>
</dbReference>
<reference evidence="3" key="1">
    <citation type="submission" date="2022-07" db="EMBL/GenBank/DDBJ databases">
        <title>Phylogenomic reconstructions and comparative analyses of Kickxellomycotina fungi.</title>
        <authorList>
            <person name="Reynolds N.K."/>
            <person name="Stajich J.E."/>
            <person name="Barry K."/>
            <person name="Grigoriev I.V."/>
            <person name="Crous P."/>
            <person name="Smith M.E."/>
        </authorList>
    </citation>
    <scope>NUCLEOTIDE SEQUENCE</scope>
    <source>
        <strain evidence="3">NBRC 100468</strain>
    </source>
</reference>
<gene>
    <name evidence="3" type="ORF">H4219_003465</name>
</gene>
<feature type="compositionally biased region" description="Polar residues" evidence="1">
    <location>
        <begin position="307"/>
        <end position="356"/>
    </location>
</feature>
<feature type="compositionally biased region" description="Polar residues" evidence="1">
    <location>
        <begin position="255"/>
        <end position="264"/>
    </location>
</feature>
<evidence type="ECO:0000313" key="4">
    <source>
        <dbReference type="Proteomes" id="UP001150538"/>
    </source>
</evidence>
<feature type="compositionally biased region" description="Basic and acidic residues" evidence="1">
    <location>
        <begin position="372"/>
        <end position="382"/>
    </location>
</feature>
<organism evidence="3 4">
    <name type="scientific">Mycoemilia scoparia</name>
    <dbReference type="NCBI Taxonomy" id="417184"/>
    <lineage>
        <taxon>Eukaryota</taxon>
        <taxon>Fungi</taxon>
        <taxon>Fungi incertae sedis</taxon>
        <taxon>Zoopagomycota</taxon>
        <taxon>Kickxellomycotina</taxon>
        <taxon>Kickxellomycetes</taxon>
        <taxon>Kickxellales</taxon>
        <taxon>Kickxellaceae</taxon>
        <taxon>Mycoemilia</taxon>
    </lineage>
</organism>